<organism evidence="2 3">
    <name type="scientific">Oryza meyeriana var. granulata</name>
    <dbReference type="NCBI Taxonomy" id="110450"/>
    <lineage>
        <taxon>Eukaryota</taxon>
        <taxon>Viridiplantae</taxon>
        <taxon>Streptophyta</taxon>
        <taxon>Embryophyta</taxon>
        <taxon>Tracheophyta</taxon>
        <taxon>Spermatophyta</taxon>
        <taxon>Magnoliopsida</taxon>
        <taxon>Liliopsida</taxon>
        <taxon>Poales</taxon>
        <taxon>Poaceae</taxon>
        <taxon>BOP clade</taxon>
        <taxon>Oryzoideae</taxon>
        <taxon>Oryzeae</taxon>
        <taxon>Oryzinae</taxon>
        <taxon>Oryza</taxon>
        <taxon>Oryza meyeriana</taxon>
    </lineage>
</organism>
<evidence type="ECO:0000313" key="2">
    <source>
        <dbReference type="EMBL" id="KAF0893866.1"/>
    </source>
</evidence>
<dbReference type="AlphaFoldDB" id="A0A6G1C169"/>
<proteinExistence type="predicted"/>
<feature type="non-terminal residue" evidence="2">
    <location>
        <position position="1"/>
    </location>
</feature>
<comment type="caution">
    <text evidence="2">The sequence shown here is derived from an EMBL/GenBank/DDBJ whole genome shotgun (WGS) entry which is preliminary data.</text>
</comment>
<accession>A0A6G1C169</accession>
<dbReference type="Proteomes" id="UP000479710">
    <property type="component" value="Unassembled WGS sequence"/>
</dbReference>
<evidence type="ECO:0000313" key="3">
    <source>
        <dbReference type="Proteomes" id="UP000479710"/>
    </source>
</evidence>
<protein>
    <submittedName>
        <fullName evidence="2">Uncharacterized protein</fullName>
    </submittedName>
</protein>
<feature type="signal peptide" evidence="1">
    <location>
        <begin position="1"/>
        <end position="16"/>
    </location>
</feature>
<evidence type="ECO:0000256" key="1">
    <source>
        <dbReference type="SAM" id="SignalP"/>
    </source>
</evidence>
<name>A0A6G1C169_9ORYZ</name>
<keyword evidence="1" id="KW-0732">Signal</keyword>
<gene>
    <name evidence="2" type="ORF">E2562_031403</name>
</gene>
<reference evidence="2 3" key="1">
    <citation type="submission" date="2019-11" db="EMBL/GenBank/DDBJ databases">
        <title>Whole genome sequence of Oryza granulata.</title>
        <authorList>
            <person name="Li W."/>
        </authorList>
    </citation>
    <scope>NUCLEOTIDE SEQUENCE [LARGE SCALE GENOMIC DNA]</scope>
    <source>
        <strain evidence="3">cv. Menghai</strain>
        <tissue evidence="2">Leaf</tissue>
    </source>
</reference>
<keyword evidence="3" id="KW-1185">Reference proteome</keyword>
<sequence length="188" mass="20386">FHFGCGFFAILSHVDGLSVLPEVPILPAHALLDLVGPRATGVGARRQLAPCGGGAAWLALKVGKPAEEQSRRSTATAAPAQIHVGEVARRSARIFVLVPFPISPCRWPKQQWHHLLPPDHRSHVPPPSLLHLRQLHRILHGVDDHHQRGGIASTPTPSCLCRVPGALALGDARARRRTPPVRRIAVPR</sequence>
<feature type="chain" id="PRO_5026066538" evidence="1">
    <location>
        <begin position="17"/>
        <end position="188"/>
    </location>
</feature>
<dbReference type="EMBL" id="SPHZ02000011">
    <property type="protein sequence ID" value="KAF0893866.1"/>
    <property type="molecule type" value="Genomic_DNA"/>
</dbReference>